<reference evidence="1" key="1">
    <citation type="journal article" date="2020" name="Nature">
        <title>Giant virus diversity and host interactions through global metagenomics.</title>
        <authorList>
            <person name="Schulz F."/>
            <person name="Roux S."/>
            <person name="Paez-Espino D."/>
            <person name="Jungbluth S."/>
            <person name="Walsh D.A."/>
            <person name="Denef V.J."/>
            <person name="McMahon K.D."/>
            <person name="Konstantinidis K.T."/>
            <person name="Eloe-Fadrosh E.A."/>
            <person name="Kyrpides N.C."/>
            <person name="Woyke T."/>
        </authorList>
    </citation>
    <scope>NUCLEOTIDE SEQUENCE</scope>
    <source>
        <strain evidence="1">GVMAG-S-ERX556022-25</strain>
    </source>
</reference>
<dbReference type="AlphaFoldDB" id="A0A6C0AWZ5"/>
<proteinExistence type="predicted"/>
<protein>
    <submittedName>
        <fullName evidence="1">Uncharacterized protein</fullName>
    </submittedName>
</protein>
<accession>A0A6C0AWZ5</accession>
<sequence length="91" mass="10354">MISKFIDFKVFLISLAVGLLFVYLYQEPQSIIYTYPTPDNVDNLKFKDKANNCYKFGALEIICPSNKSNINNIPIQSGESNIIDNPVNFNN</sequence>
<organism evidence="1">
    <name type="scientific">viral metagenome</name>
    <dbReference type="NCBI Taxonomy" id="1070528"/>
    <lineage>
        <taxon>unclassified sequences</taxon>
        <taxon>metagenomes</taxon>
        <taxon>organismal metagenomes</taxon>
    </lineage>
</organism>
<evidence type="ECO:0000313" key="1">
    <source>
        <dbReference type="EMBL" id="QHS84467.1"/>
    </source>
</evidence>
<dbReference type="EMBL" id="MN738808">
    <property type="protein sequence ID" value="QHS84467.1"/>
    <property type="molecule type" value="Genomic_DNA"/>
</dbReference>
<name>A0A6C0AWZ5_9ZZZZ</name>